<evidence type="ECO:0000256" key="1">
    <source>
        <dbReference type="ARBA" id="ARBA00022723"/>
    </source>
</evidence>
<keyword evidence="5 6" id="KW-0119">Carbohydrate metabolism</keyword>
<comment type="similarity">
    <text evidence="6">Belongs to the arabinose isomerase family.</text>
</comment>
<dbReference type="GO" id="GO:0030145">
    <property type="term" value="F:manganese ion binding"/>
    <property type="evidence" value="ECO:0007669"/>
    <property type="project" value="UniProtKB-UniRule"/>
</dbReference>
<dbReference type="GO" id="GO:0005829">
    <property type="term" value="C:cytosol"/>
    <property type="evidence" value="ECO:0007669"/>
    <property type="project" value="TreeGrafter"/>
</dbReference>
<dbReference type="PANTHER" id="PTHR38464">
    <property type="entry name" value="L-ARABINOSE ISOMERASE"/>
    <property type="match status" value="1"/>
</dbReference>
<feature type="domain" description="L-arabinose isomerase central" evidence="9">
    <location>
        <begin position="177"/>
        <end position="324"/>
    </location>
</feature>
<dbReference type="UniPathway" id="UPA00145">
    <property type="reaction ID" value="UER00565"/>
</dbReference>
<dbReference type="GO" id="GO:0008733">
    <property type="term" value="F:L-arabinose isomerase activity"/>
    <property type="evidence" value="ECO:0007669"/>
    <property type="project" value="UniProtKB-UniRule"/>
</dbReference>
<dbReference type="InterPro" id="IPR004216">
    <property type="entry name" value="Fuc/Ara_isomerase_C"/>
</dbReference>
<dbReference type="GO" id="GO:0019569">
    <property type="term" value="P:L-arabinose catabolic process to D-xylulose 5-phosphate"/>
    <property type="evidence" value="ECO:0007669"/>
    <property type="project" value="UniProtKB-UniRule"/>
</dbReference>
<comment type="cofactor">
    <cofactor evidence="6">
        <name>Mn(2+)</name>
        <dbReference type="ChEBI" id="CHEBI:29035"/>
    </cofactor>
    <text evidence="6">Binds 1 Mn(2+) ion per subunit.</text>
</comment>
<dbReference type="Gene3D" id="3.40.50.10940">
    <property type="match status" value="1"/>
</dbReference>
<reference evidence="10 11" key="1">
    <citation type="journal article" date="2019" name="Mar. Drugs">
        <title>Comparative Genomics and CAZyme Genome Repertoires of Marine Zobellia amurskyensis KMM 3526(T) and Zobellia laminariae KMM 3676(T).</title>
        <authorList>
            <person name="Chernysheva N."/>
            <person name="Bystritskaya E."/>
            <person name="Stenkova A."/>
            <person name="Golovkin I."/>
            <person name="Nedashkovskaya O."/>
            <person name="Isaeva M."/>
        </authorList>
    </citation>
    <scope>NUCLEOTIDE SEQUENCE [LARGE SCALE GENOMIC DNA]</scope>
    <source>
        <strain evidence="10 11">KMM 3526</strain>
    </source>
</reference>
<dbReference type="AlphaFoldDB" id="A0A7X2ZS71"/>
<dbReference type="HAMAP" id="MF_00519">
    <property type="entry name" value="Arabinose_Isome"/>
    <property type="match status" value="1"/>
</dbReference>
<keyword evidence="2 6" id="KW-0054">Arabinose catabolism</keyword>
<dbReference type="Pfam" id="PF24856">
    <property type="entry name" value="AraA_central"/>
    <property type="match status" value="1"/>
</dbReference>
<dbReference type="Pfam" id="PF02610">
    <property type="entry name" value="AraA_N"/>
    <property type="match status" value="1"/>
</dbReference>
<feature type="binding site" evidence="6">
    <location>
        <position position="449"/>
    </location>
    <ligand>
        <name>Mn(2+)</name>
        <dbReference type="ChEBI" id="CHEBI:29035"/>
    </ligand>
</feature>
<protein>
    <recommendedName>
        <fullName evidence="6">L-arabinose isomerase</fullName>
        <ecNumber evidence="6">5.3.1.4</ecNumber>
    </recommendedName>
</protein>
<evidence type="ECO:0000313" key="10">
    <source>
        <dbReference type="EMBL" id="MUH35427.1"/>
    </source>
</evidence>
<organism evidence="10 11">
    <name type="scientific">Zobellia amurskyensis</name>
    <dbReference type="NCBI Taxonomy" id="248905"/>
    <lineage>
        <taxon>Bacteria</taxon>
        <taxon>Pseudomonadati</taxon>
        <taxon>Bacteroidota</taxon>
        <taxon>Flavobacteriia</taxon>
        <taxon>Flavobacteriales</taxon>
        <taxon>Flavobacteriaceae</taxon>
        <taxon>Zobellia</taxon>
    </lineage>
</organism>
<name>A0A7X2ZS71_9FLAO</name>
<keyword evidence="11" id="KW-1185">Reference proteome</keyword>
<dbReference type="OrthoDB" id="9765600at2"/>
<feature type="binding site" evidence="6">
    <location>
        <position position="333"/>
    </location>
    <ligand>
        <name>Mn(2+)</name>
        <dbReference type="ChEBI" id="CHEBI:29035"/>
    </ligand>
</feature>
<evidence type="ECO:0000313" key="11">
    <source>
        <dbReference type="Proteomes" id="UP000540519"/>
    </source>
</evidence>
<evidence type="ECO:0000256" key="2">
    <source>
        <dbReference type="ARBA" id="ARBA00022935"/>
    </source>
</evidence>
<keyword evidence="4 6" id="KW-0413">Isomerase</keyword>
<evidence type="ECO:0000256" key="5">
    <source>
        <dbReference type="ARBA" id="ARBA00023277"/>
    </source>
</evidence>
<sequence length="500" mass="55476">MIDLSNNEIWFVTGSQHLYGPETLAQVAEHSTEIAQYYNGNRTIPVNVIFKPVVKTAGEISALSKEANNTDACVGLILWMHTFSPAKMWIAGLQALQKPFLHLHTQYNRDIPWNAIDMDFMNLNQSAHGGREFGFLASRMRLNRKVIVGHWKSESVLLKVGNWCRVACAVADSKNMKVARFGDNMRQVAVTEGNKVSAQLKFGYEVNGYGVGDLVKYIDGVSDTQINILIQEYEDSYTMAAKIKSDGSMRNSLRDAAKIELGMRAFLEEGGYTAFTDTFEDLHGMKQLPGIATQRLMASGYGFGGEGDWKTAALVRTMKVMGSGLEGGNSFMEDYTYHFDPENTTVLGSHMLEICPSIAKGDVSCEIHPLGIGGKEDPVRLVFNAGEGEALNASIVDMGNRFRMLVNKVEALEIENDMPNLPVARVLWDAKPDLQTAAAAWIYGGGAHHTCYSQNISAESLEDFAEIMDIEFLLIDEKTDLYRFKQELRWNDAAYGIKGI</sequence>
<evidence type="ECO:0000259" key="9">
    <source>
        <dbReference type="Pfam" id="PF24856"/>
    </source>
</evidence>
<feature type="binding site" evidence="6">
    <location>
        <position position="350"/>
    </location>
    <ligand>
        <name>Mn(2+)</name>
        <dbReference type="ChEBI" id="CHEBI:29035"/>
    </ligand>
</feature>
<evidence type="ECO:0000256" key="3">
    <source>
        <dbReference type="ARBA" id="ARBA00023211"/>
    </source>
</evidence>
<dbReference type="Pfam" id="PF11762">
    <property type="entry name" value="Arabinose_Iso_C"/>
    <property type="match status" value="1"/>
</dbReference>
<dbReference type="NCBIfam" id="NF002795">
    <property type="entry name" value="PRK02929.1"/>
    <property type="match status" value="1"/>
</dbReference>
<dbReference type="PIRSF" id="PIRSF001478">
    <property type="entry name" value="L-ara_isomerase"/>
    <property type="match status" value="1"/>
</dbReference>
<dbReference type="PANTHER" id="PTHR38464:SF1">
    <property type="entry name" value="L-ARABINOSE ISOMERASE"/>
    <property type="match status" value="1"/>
</dbReference>
<dbReference type="InterPro" id="IPR038583">
    <property type="entry name" value="AraA_N_sf"/>
</dbReference>
<evidence type="ECO:0000256" key="6">
    <source>
        <dbReference type="HAMAP-Rule" id="MF_00519"/>
    </source>
</evidence>
<comment type="pathway">
    <text evidence="6">Carbohydrate degradation; L-arabinose degradation via L-ribulose; D-xylulose 5-phosphate from L-arabinose (bacterial route): step 1/3.</text>
</comment>
<dbReference type="InterPro" id="IPR055390">
    <property type="entry name" value="AraA_central"/>
</dbReference>
<proteinExistence type="inferred from homology"/>
<dbReference type="SUPFAM" id="SSF53743">
    <property type="entry name" value="FucI/AraA N-terminal and middle domains"/>
    <property type="match status" value="1"/>
</dbReference>
<evidence type="ECO:0000259" key="8">
    <source>
        <dbReference type="Pfam" id="PF11762"/>
    </source>
</evidence>
<dbReference type="CDD" id="cd03557">
    <property type="entry name" value="L-arabinose_isomerase"/>
    <property type="match status" value="1"/>
</dbReference>
<feature type="domain" description="L-arabinose isomerase C-terminal" evidence="8">
    <location>
        <begin position="328"/>
        <end position="471"/>
    </location>
</feature>
<evidence type="ECO:0000259" key="7">
    <source>
        <dbReference type="Pfam" id="PF02610"/>
    </source>
</evidence>
<dbReference type="RefSeq" id="WP_155599287.1">
    <property type="nucleotide sequence ID" value="NZ_RCNR01000008.1"/>
</dbReference>
<dbReference type="InterPro" id="IPR055389">
    <property type="entry name" value="AraA_N"/>
</dbReference>
<accession>A0A7X2ZS71</accession>
<gene>
    <name evidence="6" type="primary">araA</name>
    <name evidence="10" type="ORF">D9O36_06215</name>
</gene>
<feature type="domain" description="L-arabinose isomerase N-terminal" evidence="7">
    <location>
        <begin position="8"/>
        <end position="173"/>
    </location>
</feature>
<keyword evidence="3 6" id="KW-0464">Manganese</keyword>
<keyword evidence="1 6" id="KW-0479">Metal-binding</keyword>
<comment type="caution">
    <text evidence="10">The sequence shown here is derived from an EMBL/GenBank/DDBJ whole genome shotgun (WGS) entry which is preliminary data.</text>
</comment>
<comment type="catalytic activity">
    <reaction evidence="6">
        <text>beta-L-arabinopyranose = L-ribulose</text>
        <dbReference type="Rhea" id="RHEA:14821"/>
        <dbReference type="ChEBI" id="CHEBI:16880"/>
        <dbReference type="ChEBI" id="CHEBI:40886"/>
        <dbReference type="EC" id="5.3.1.4"/>
    </reaction>
</comment>
<dbReference type="EMBL" id="RCNR01000008">
    <property type="protein sequence ID" value="MUH35427.1"/>
    <property type="molecule type" value="Genomic_DNA"/>
</dbReference>
<dbReference type="Proteomes" id="UP000540519">
    <property type="component" value="Unassembled WGS sequence"/>
</dbReference>
<dbReference type="EC" id="5.3.1.4" evidence="6"/>
<comment type="function">
    <text evidence="6">Catalyzes the conversion of L-arabinose to L-ribulose.</text>
</comment>
<feature type="binding site" evidence="6">
    <location>
        <position position="306"/>
    </location>
    <ligand>
        <name>Mn(2+)</name>
        <dbReference type="ChEBI" id="CHEBI:29035"/>
    </ligand>
</feature>
<dbReference type="InterPro" id="IPR024664">
    <property type="entry name" value="Ara_Isoase_C"/>
</dbReference>
<dbReference type="InterPro" id="IPR003762">
    <property type="entry name" value="Lara_isomerase"/>
</dbReference>
<dbReference type="InterPro" id="IPR009015">
    <property type="entry name" value="Fucose_isomerase_N/cen_sf"/>
</dbReference>
<dbReference type="SUPFAM" id="SSF50443">
    <property type="entry name" value="FucI/AraA C-terminal domain-like"/>
    <property type="match status" value="1"/>
</dbReference>
<evidence type="ECO:0000256" key="4">
    <source>
        <dbReference type="ARBA" id="ARBA00023235"/>
    </source>
</evidence>